<dbReference type="AlphaFoldDB" id="A0AAD6T697"/>
<dbReference type="EMBL" id="JARJCM010000023">
    <property type="protein sequence ID" value="KAJ7040199.1"/>
    <property type="molecule type" value="Genomic_DNA"/>
</dbReference>
<comment type="caution">
    <text evidence="2">The sequence shown here is derived from an EMBL/GenBank/DDBJ whole genome shotgun (WGS) entry which is preliminary data.</text>
</comment>
<organism evidence="2 3">
    <name type="scientific">Mycena alexandri</name>
    <dbReference type="NCBI Taxonomy" id="1745969"/>
    <lineage>
        <taxon>Eukaryota</taxon>
        <taxon>Fungi</taxon>
        <taxon>Dikarya</taxon>
        <taxon>Basidiomycota</taxon>
        <taxon>Agaricomycotina</taxon>
        <taxon>Agaricomycetes</taxon>
        <taxon>Agaricomycetidae</taxon>
        <taxon>Agaricales</taxon>
        <taxon>Marasmiineae</taxon>
        <taxon>Mycenaceae</taxon>
        <taxon>Mycena</taxon>
    </lineage>
</organism>
<evidence type="ECO:0000313" key="2">
    <source>
        <dbReference type="EMBL" id="KAJ7040199.1"/>
    </source>
</evidence>
<dbReference type="Proteomes" id="UP001218188">
    <property type="component" value="Unassembled WGS sequence"/>
</dbReference>
<feature type="region of interest" description="Disordered" evidence="1">
    <location>
        <begin position="49"/>
        <end position="175"/>
    </location>
</feature>
<reference evidence="2" key="1">
    <citation type="submission" date="2023-03" db="EMBL/GenBank/DDBJ databases">
        <title>Massive genome expansion in bonnet fungi (Mycena s.s.) driven by repeated elements and novel gene families across ecological guilds.</title>
        <authorList>
            <consortium name="Lawrence Berkeley National Laboratory"/>
            <person name="Harder C.B."/>
            <person name="Miyauchi S."/>
            <person name="Viragh M."/>
            <person name="Kuo A."/>
            <person name="Thoen E."/>
            <person name="Andreopoulos B."/>
            <person name="Lu D."/>
            <person name="Skrede I."/>
            <person name="Drula E."/>
            <person name="Henrissat B."/>
            <person name="Morin E."/>
            <person name="Kohler A."/>
            <person name="Barry K."/>
            <person name="LaButti K."/>
            <person name="Morin E."/>
            <person name="Salamov A."/>
            <person name="Lipzen A."/>
            <person name="Mereny Z."/>
            <person name="Hegedus B."/>
            <person name="Baldrian P."/>
            <person name="Stursova M."/>
            <person name="Weitz H."/>
            <person name="Taylor A."/>
            <person name="Grigoriev I.V."/>
            <person name="Nagy L.G."/>
            <person name="Martin F."/>
            <person name="Kauserud H."/>
        </authorList>
    </citation>
    <scope>NUCLEOTIDE SEQUENCE</scope>
    <source>
        <strain evidence="2">CBHHK200</strain>
    </source>
</reference>
<feature type="compositionally biased region" description="Low complexity" evidence="1">
    <location>
        <begin position="201"/>
        <end position="216"/>
    </location>
</feature>
<feature type="region of interest" description="Disordered" evidence="1">
    <location>
        <begin position="201"/>
        <end position="242"/>
    </location>
</feature>
<feature type="compositionally biased region" description="Basic and acidic residues" evidence="1">
    <location>
        <begin position="222"/>
        <end position="242"/>
    </location>
</feature>
<name>A0AAD6T697_9AGAR</name>
<evidence type="ECO:0000256" key="1">
    <source>
        <dbReference type="SAM" id="MobiDB-lite"/>
    </source>
</evidence>
<feature type="region of interest" description="Disordered" evidence="1">
    <location>
        <begin position="285"/>
        <end position="311"/>
    </location>
</feature>
<gene>
    <name evidence="2" type="ORF">C8F04DRAFT_1391965</name>
</gene>
<keyword evidence="3" id="KW-1185">Reference proteome</keyword>
<proteinExistence type="predicted"/>
<feature type="compositionally biased region" description="Low complexity" evidence="1">
    <location>
        <begin position="298"/>
        <end position="311"/>
    </location>
</feature>
<evidence type="ECO:0000313" key="3">
    <source>
        <dbReference type="Proteomes" id="UP001218188"/>
    </source>
</evidence>
<sequence length="328" mass="35696">MYSRLLLRYGLEDVVSTTYDERLPPHEDTHRRDTSSAEFPPFLSFASAANASSSSRLQPPNSKLIPNERSPSATSLVRLLPPPPLPTPATHTKNPRHQKVENPKKSAHLNPTTKHNPPHQLPRAEGARQEGDPPPASSCSLSHQRAAARGRGATREGAECDEVEGFEFEKEGVDEGALGEEELGRGGESAEANALVGATPAPQTTRTARHTTPSPAIGAEETELRTGKYAQKKDQRPKENAKYSHLHNHIPAPARGKPALGASRSERQLALAVRHRVHAFLSRDAHVDPEGEGDEEGMSTSMPMSSSSMLSSWPRRGSRFLHFAKAKI</sequence>
<protein>
    <submittedName>
        <fullName evidence="2">Uncharacterized protein</fullName>
    </submittedName>
</protein>
<accession>A0AAD6T697</accession>